<name>A0A326RUG7_9BACT</name>
<evidence type="ECO:0000256" key="5">
    <source>
        <dbReference type="ARBA" id="ARBA00022833"/>
    </source>
</evidence>
<dbReference type="GO" id="GO:0070497">
    <property type="term" value="F:6-carboxytetrahydropterin synthase activity"/>
    <property type="evidence" value="ECO:0007669"/>
    <property type="project" value="UniProtKB-EC"/>
</dbReference>
<dbReference type="EC" id="4.-.-.-" evidence="8"/>
<feature type="binding site" evidence="10">
    <location>
        <position position="14"/>
    </location>
    <ligand>
        <name>Zn(2+)</name>
        <dbReference type="ChEBI" id="CHEBI:29105"/>
    </ligand>
</feature>
<dbReference type="PANTHER" id="PTHR12589:SF7">
    <property type="entry name" value="6-PYRUVOYL TETRAHYDROBIOPTERIN SYNTHASE"/>
    <property type="match status" value="1"/>
</dbReference>
<keyword evidence="8" id="KW-0671">Queuosine biosynthesis</keyword>
<comment type="pathway">
    <text evidence="1 8">Purine metabolism; 7-cyano-7-deazaguanine biosynthesis.</text>
</comment>
<dbReference type="GO" id="GO:0008616">
    <property type="term" value="P:tRNA queuosine(34) biosynthetic process"/>
    <property type="evidence" value="ECO:0007669"/>
    <property type="project" value="UniProtKB-KW"/>
</dbReference>
<keyword evidence="12" id="KW-1185">Reference proteome</keyword>
<evidence type="ECO:0000256" key="6">
    <source>
        <dbReference type="ARBA" id="ARBA00023239"/>
    </source>
</evidence>
<comment type="catalytic activity">
    <reaction evidence="7 8">
        <text>7,8-dihydroneopterin 3'-triphosphate + H2O = 6-carboxy-5,6,7,8-tetrahydropterin + triphosphate + acetaldehyde + 2 H(+)</text>
        <dbReference type="Rhea" id="RHEA:27966"/>
        <dbReference type="ChEBI" id="CHEBI:15343"/>
        <dbReference type="ChEBI" id="CHEBI:15377"/>
        <dbReference type="ChEBI" id="CHEBI:15378"/>
        <dbReference type="ChEBI" id="CHEBI:18036"/>
        <dbReference type="ChEBI" id="CHEBI:58462"/>
        <dbReference type="ChEBI" id="CHEBI:61032"/>
        <dbReference type="EC" id="4.1.2.50"/>
    </reaction>
</comment>
<feature type="active site" description="Charge relay system" evidence="9">
    <location>
        <position position="68"/>
    </location>
</feature>
<protein>
    <recommendedName>
        <fullName evidence="3 8">6-carboxy-5,6,7,8-tetrahydropterin synthase</fullName>
        <ecNumber evidence="8">4.-.-.-</ecNumber>
    </recommendedName>
</protein>
<dbReference type="NCBIfam" id="TIGR03367">
    <property type="entry name" value="queuosine_QueD"/>
    <property type="match status" value="1"/>
</dbReference>
<feature type="active site" description="Charge relay system" evidence="9">
    <location>
        <position position="126"/>
    </location>
</feature>
<evidence type="ECO:0000313" key="12">
    <source>
        <dbReference type="Proteomes" id="UP000248917"/>
    </source>
</evidence>
<evidence type="ECO:0000256" key="9">
    <source>
        <dbReference type="PIRSR" id="PIRSR006113-1"/>
    </source>
</evidence>
<dbReference type="SUPFAM" id="SSF55620">
    <property type="entry name" value="Tetrahydrobiopterin biosynthesis enzymes-like"/>
    <property type="match status" value="1"/>
</dbReference>
<dbReference type="Gene3D" id="3.30.479.10">
    <property type="entry name" value="6-pyruvoyl tetrahydropterin synthase/QueD"/>
    <property type="match status" value="1"/>
</dbReference>
<evidence type="ECO:0000256" key="7">
    <source>
        <dbReference type="ARBA" id="ARBA00048807"/>
    </source>
</evidence>
<evidence type="ECO:0000256" key="1">
    <source>
        <dbReference type="ARBA" id="ARBA00005061"/>
    </source>
</evidence>
<evidence type="ECO:0000256" key="4">
    <source>
        <dbReference type="ARBA" id="ARBA00022723"/>
    </source>
</evidence>
<dbReference type="UniPathway" id="UPA00391"/>
<dbReference type="AlphaFoldDB" id="A0A326RUG7"/>
<comment type="cofactor">
    <cofactor evidence="8 10">
        <name>Zn(2+)</name>
        <dbReference type="ChEBI" id="CHEBI:29105"/>
    </cofactor>
    <text evidence="8 10">Binds 1 zinc ion per subunit.</text>
</comment>
<keyword evidence="6 8" id="KW-0456">Lyase</keyword>
<evidence type="ECO:0000256" key="8">
    <source>
        <dbReference type="PIRNR" id="PIRNR006113"/>
    </source>
</evidence>
<feature type="active site" description="Proton acceptor" evidence="9">
    <location>
        <position position="23"/>
    </location>
</feature>
<gene>
    <name evidence="11" type="ORF">CLV31_11493</name>
</gene>
<organism evidence="11 12">
    <name type="scientific">Algoriphagus aquaeductus</name>
    <dbReference type="NCBI Taxonomy" id="475299"/>
    <lineage>
        <taxon>Bacteria</taxon>
        <taxon>Pseudomonadati</taxon>
        <taxon>Bacteroidota</taxon>
        <taxon>Cytophagia</taxon>
        <taxon>Cytophagales</taxon>
        <taxon>Cyclobacteriaceae</taxon>
        <taxon>Algoriphagus</taxon>
    </lineage>
</organism>
<comment type="similarity">
    <text evidence="2 8">Belongs to the PTPS family. QueD subfamily.</text>
</comment>
<evidence type="ECO:0000313" key="11">
    <source>
        <dbReference type="EMBL" id="PZV79660.1"/>
    </source>
</evidence>
<feature type="binding site" evidence="10">
    <location>
        <position position="29"/>
    </location>
    <ligand>
        <name>Zn(2+)</name>
        <dbReference type="ChEBI" id="CHEBI:29105"/>
    </ligand>
</feature>
<keyword evidence="4 8" id="KW-0479">Metal-binding</keyword>
<dbReference type="InterPro" id="IPR038418">
    <property type="entry name" value="6-PTP_synth/QueD_sf"/>
</dbReference>
<dbReference type="InterPro" id="IPR007115">
    <property type="entry name" value="6-PTP_synth/QueD"/>
</dbReference>
<reference evidence="11 12" key="1">
    <citation type="submission" date="2018-06" db="EMBL/GenBank/DDBJ databases">
        <title>Genomic Encyclopedia of Archaeal and Bacterial Type Strains, Phase II (KMG-II): from individual species to whole genera.</title>
        <authorList>
            <person name="Goeker M."/>
        </authorList>
    </citation>
    <scope>NUCLEOTIDE SEQUENCE [LARGE SCALE GENOMIC DNA]</scope>
    <source>
        <strain evidence="11 12">T4</strain>
    </source>
</reference>
<accession>A0A326RUG7</accession>
<dbReference type="Pfam" id="PF01242">
    <property type="entry name" value="PTPS"/>
    <property type="match status" value="1"/>
</dbReference>
<proteinExistence type="inferred from homology"/>
<evidence type="ECO:0000256" key="2">
    <source>
        <dbReference type="ARBA" id="ARBA00008900"/>
    </source>
</evidence>
<dbReference type="OrthoDB" id="9804698at2"/>
<dbReference type="GO" id="GO:0046872">
    <property type="term" value="F:metal ion binding"/>
    <property type="evidence" value="ECO:0007669"/>
    <property type="project" value="UniProtKB-KW"/>
</dbReference>
<dbReference type="RefSeq" id="WP_111394265.1">
    <property type="nucleotide sequence ID" value="NZ_QKTX01000014.1"/>
</dbReference>
<evidence type="ECO:0000256" key="10">
    <source>
        <dbReference type="PIRSR" id="PIRSR006113-2"/>
    </source>
</evidence>
<evidence type="ECO:0000256" key="3">
    <source>
        <dbReference type="ARBA" id="ARBA00018141"/>
    </source>
</evidence>
<dbReference type="EMBL" id="QKTX01000014">
    <property type="protein sequence ID" value="PZV79660.1"/>
    <property type="molecule type" value="Genomic_DNA"/>
</dbReference>
<comment type="caution">
    <text evidence="11">The sequence shown here is derived from an EMBL/GenBank/DDBJ whole genome shotgun (WGS) entry which is preliminary data.</text>
</comment>
<dbReference type="Proteomes" id="UP000248917">
    <property type="component" value="Unassembled WGS sequence"/>
</dbReference>
<dbReference type="PANTHER" id="PTHR12589">
    <property type="entry name" value="PYRUVOYL TETRAHYDROBIOPTERIN SYNTHASE"/>
    <property type="match status" value="1"/>
</dbReference>
<sequence>MICITKKIEFEAAHRLSNYSGACSQIHGHTYKLEVTLCGPIDPETDMIMDFKNLKLILQNTVLSHFDHSLILKDNPENRMIFADYSGKVTWMETEPTAERMIEWIVREVSRILPQGLALTKLKLYETSGSYASWEK</sequence>
<keyword evidence="5 8" id="KW-0862">Zinc</keyword>
<dbReference type="PIRSF" id="PIRSF006113">
    <property type="entry name" value="PTP_synth"/>
    <property type="match status" value="1"/>
</dbReference>
<feature type="binding site" evidence="10">
    <location>
        <position position="27"/>
    </location>
    <ligand>
        <name>Zn(2+)</name>
        <dbReference type="ChEBI" id="CHEBI:29105"/>
    </ligand>
</feature>